<sequence>MTISSSHHLIDESVKALDEIEGISGEVYAKAIDKFENELHEMARVRDDIAERIWRTTRRN</sequence>
<dbReference type="InParanoid" id="A0A2P5EAD9"/>
<evidence type="ECO:0000313" key="1">
    <source>
        <dbReference type="EMBL" id="PON82518.1"/>
    </source>
</evidence>
<proteinExistence type="predicted"/>
<gene>
    <name evidence="1" type="ORF">TorRG33x02_216720</name>
</gene>
<organism evidence="1 2">
    <name type="scientific">Trema orientale</name>
    <name type="common">Charcoal tree</name>
    <name type="synonym">Celtis orientalis</name>
    <dbReference type="NCBI Taxonomy" id="63057"/>
    <lineage>
        <taxon>Eukaryota</taxon>
        <taxon>Viridiplantae</taxon>
        <taxon>Streptophyta</taxon>
        <taxon>Embryophyta</taxon>
        <taxon>Tracheophyta</taxon>
        <taxon>Spermatophyta</taxon>
        <taxon>Magnoliopsida</taxon>
        <taxon>eudicotyledons</taxon>
        <taxon>Gunneridae</taxon>
        <taxon>Pentapetalae</taxon>
        <taxon>rosids</taxon>
        <taxon>fabids</taxon>
        <taxon>Rosales</taxon>
        <taxon>Cannabaceae</taxon>
        <taxon>Trema</taxon>
    </lineage>
</organism>
<dbReference type="Proteomes" id="UP000237000">
    <property type="component" value="Unassembled WGS sequence"/>
</dbReference>
<reference evidence="2" key="1">
    <citation type="submission" date="2016-06" db="EMBL/GenBank/DDBJ databases">
        <title>Parallel loss of symbiosis genes in relatives of nitrogen-fixing non-legume Parasponia.</title>
        <authorList>
            <person name="Van Velzen R."/>
            <person name="Holmer R."/>
            <person name="Bu F."/>
            <person name="Rutten L."/>
            <person name="Van Zeijl A."/>
            <person name="Liu W."/>
            <person name="Santuari L."/>
            <person name="Cao Q."/>
            <person name="Sharma T."/>
            <person name="Shen D."/>
            <person name="Roswanjaya Y."/>
            <person name="Wardhani T."/>
            <person name="Kalhor M.S."/>
            <person name="Jansen J."/>
            <person name="Van den Hoogen J."/>
            <person name="Gungor B."/>
            <person name="Hartog M."/>
            <person name="Hontelez J."/>
            <person name="Verver J."/>
            <person name="Yang W.-C."/>
            <person name="Schijlen E."/>
            <person name="Repin R."/>
            <person name="Schilthuizen M."/>
            <person name="Schranz E."/>
            <person name="Heidstra R."/>
            <person name="Miyata K."/>
            <person name="Fedorova E."/>
            <person name="Kohlen W."/>
            <person name="Bisseling T."/>
            <person name="Smit S."/>
            <person name="Geurts R."/>
        </authorList>
    </citation>
    <scope>NUCLEOTIDE SEQUENCE [LARGE SCALE GENOMIC DNA]</scope>
    <source>
        <strain evidence="2">cv. RG33-2</strain>
    </source>
</reference>
<protein>
    <submittedName>
        <fullName evidence="1">Uncharacterized protein</fullName>
    </submittedName>
</protein>
<accession>A0A2P5EAD9</accession>
<comment type="caution">
    <text evidence="1">The sequence shown here is derived from an EMBL/GenBank/DDBJ whole genome shotgun (WGS) entry which is preliminary data.</text>
</comment>
<dbReference type="OrthoDB" id="10496243at2759"/>
<keyword evidence="2" id="KW-1185">Reference proteome</keyword>
<dbReference type="EMBL" id="JXTC01000193">
    <property type="protein sequence ID" value="PON82518.1"/>
    <property type="molecule type" value="Genomic_DNA"/>
</dbReference>
<dbReference type="AlphaFoldDB" id="A0A2P5EAD9"/>
<evidence type="ECO:0000313" key="2">
    <source>
        <dbReference type="Proteomes" id="UP000237000"/>
    </source>
</evidence>
<name>A0A2P5EAD9_TREOI</name>